<feature type="compositionally biased region" description="Basic and acidic residues" evidence="1">
    <location>
        <begin position="19"/>
        <end position="35"/>
    </location>
</feature>
<evidence type="ECO:0000256" key="1">
    <source>
        <dbReference type="SAM" id="MobiDB-lite"/>
    </source>
</evidence>
<sequence>MPGNIQALDLAPNGASTYADRDMPVSPRDANRQHEPFPSISLPQHHANSSVAPAFMACSIVMLPEGGLLTIHSSPDPGDGDMLCWGAQGTPAFCMNS</sequence>
<comment type="caution">
    <text evidence="2">The sequence shown here is derived from an EMBL/GenBank/DDBJ whole genome shotgun (WGS) entry which is preliminary data.</text>
</comment>
<accession>A0A066XXB3</accession>
<dbReference type="EMBL" id="JMSE01000328">
    <property type="protein sequence ID" value="KDN70590.1"/>
    <property type="molecule type" value="Genomic_DNA"/>
</dbReference>
<dbReference type="Proteomes" id="UP000027238">
    <property type="component" value="Unassembled WGS sequence"/>
</dbReference>
<evidence type="ECO:0000313" key="2">
    <source>
        <dbReference type="EMBL" id="KDN70590.1"/>
    </source>
</evidence>
<organism evidence="2 3">
    <name type="scientific">Colletotrichum sublineola</name>
    <name type="common">Sorghum anthracnose fungus</name>
    <dbReference type="NCBI Taxonomy" id="1173701"/>
    <lineage>
        <taxon>Eukaryota</taxon>
        <taxon>Fungi</taxon>
        <taxon>Dikarya</taxon>
        <taxon>Ascomycota</taxon>
        <taxon>Pezizomycotina</taxon>
        <taxon>Sordariomycetes</taxon>
        <taxon>Hypocreomycetidae</taxon>
        <taxon>Glomerellales</taxon>
        <taxon>Glomerellaceae</taxon>
        <taxon>Colletotrichum</taxon>
        <taxon>Colletotrichum graminicola species complex</taxon>
    </lineage>
</organism>
<proteinExistence type="predicted"/>
<dbReference type="HOGENOM" id="CLU_2346590_0_0_1"/>
<feature type="region of interest" description="Disordered" evidence="1">
    <location>
        <begin position="1"/>
        <end position="44"/>
    </location>
</feature>
<reference evidence="3" key="1">
    <citation type="journal article" date="2014" name="Genome Announc.">
        <title>Draft genome sequence of Colletotrichum sublineola, a destructive pathogen of cultivated sorghum.</title>
        <authorList>
            <person name="Baroncelli R."/>
            <person name="Sanz-Martin J.M."/>
            <person name="Rech G.E."/>
            <person name="Sukno S.A."/>
            <person name="Thon M.R."/>
        </authorList>
    </citation>
    <scope>NUCLEOTIDE SEQUENCE [LARGE SCALE GENOMIC DNA]</scope>
    <source>
        <strain evidence="3">TX430BB</strain>
    </source>
</reference>
<gene>
    <name evidence="2" type="ORF">CSUB01_02031</name>
</gene>
<evidence type="ECO:0000313" key="3">
    <source>
        <dbReference type="Proteomes" id="UP000027238"/>
    </source>
</evidence>
<dbReference type="AlphaFoldDB" id="A0A066XXB3"/>
<keyword evidence="3" id="KW-1185">Reference proteome</keyword>
<protein>
    <submittedName>
        <fullName evidence="2">Uncharacterized protein</fullName>
    </submittedName>
</protein>
<name>A0A066XXB3_COLSU</name>